<dbReference type="SUPFAM" id="SSF54211">
    <property type="entry name" value="Ribosomal protein S5 domain 2-like"/>
    <property type="match status" value="1"/>
</dbReference>
<evidence type="ECO:0000256" key="4">
    <source>
        <dbReference type="ARBA" id="ARBA00022759"/>
    </source>
</evidence>
<evidence type="ECO:0000313" key="10">
    <source>
        <dbReference type="EMBL" id="MEJ1250343.1"/>
    </source>
</evidence>
<sequence>MSGASAGRRVPMHAHRFPKTARVRAAGDFSHAFAGGRRAGGRYFRAVFLARPDAAAPRNARLGMAISRKVDKRAVERNRIRRLIREWFRHRHAQWIPGDLVISGKPEASGVDAAQLFADLDVLVRRLGLKDAPAPSTMADSSRTSLPGDDS</sequence>
<dbReference type="EMBL" id="JBBDHC010000018">
    <property type="protein sequence ID" value="MEJ1250343.1"/>
    <property type="molecule type" value="Genomic_DNA"/>
</dbReference>
<evidence type="ECO:0000256" key="3">
    <source>
        <dbReference type="ARBA" id="ARBA00022722"/>
    </source>
</evidence>
<reference evidence="10 11" key="1">
    <citation type="journal article" date="2016" name="Antonie Van Leeuwenhoek">
        <title>Denitratimonas tolerans gen. nov., sp. nov., a denitrifying bacterium isolated from a bioreactor for tannery wastewater treatment.</title>
        <authorList>
            <person name="Han S.I."/>
            <person name="Kim J.O."/>
            <person name="Lee Y.R."/>
            <person name="Ekpeghere K.I."/>
            <person name="Koh S.C."/>
            <person name="Whang K.S."/>
        </authorList>
    </citation>
    <scope>NUCLEOTIDE SEQUENCE [LARGE SCALE GENOMIC DNA]</scope>
    <source>
        <strain evidence="10 11">KACC 17565</strain>
    </source>
</reference>
<keyword evidence="6 7" id="KW-0694">RNA-binding</keyword>
<dbReference type="InterPro" id="IPR014721">
    <property type="entry name" value="Ribsml_uS5_D2-typ_fold_subgr"/>
</dbReference>
<evidence type="ECO:0000256" key="9">
    <source>
        <dbReference type="SAM" id="MobiDB-lite"/>
    </source>
</evidence>
<dbReference type="InterPro" id="IPR020539">
    <property type="entry name" value="RNase_P_CS"/>
</dbReference>
<dbReference type="GO" id="GO:0030677">
    <property type="term" value="C:ribonuclease P complex"/>
    <property type="evidence" value="ECO:0007669"/>
    <property type="project" value="TreeGrafter"/>
</dbReference>
<dbReference type="EC" id="3.1.26.5" evidence="7 8"/>
<evidence type="ECO:0000256" key="1">
    <source>
        <dbReference type="ARBA" id="ARBA00002663"/>
    </source>
</evidence>
<comment type="catalytic activity">
    <reaction evidence="7">
        <text>Endonucleolytic cleavage of RNA, removing 5'-extranucleotides from tRNA precursor.</text>
        <dbReference type="EC" id="3.1.26.5"/>
    </reaction>
</comment>
<gene>
    <name evidence="7 10" type="primary">rnpA</name>
    <name evidence="10" type="ORF">WB794_11735</name>
</gene>
<keyword evidence="5 7" id="KW-0378">Hydrolase</keyword>
<keyword evidence="4 7" id="KW-0255">Endonuclease</keyword>
<dbReference type="GO" id="GO:0000049">
    <property type="term" value="F:tRNA binding"/>
    <property type="evidence" value="ECO:0007669"/>
    <property type="project" value="UniProtKB-UniRule"/>
</dbReference>
<comment type="similarity">
    <text evidence="7">Belongs to the RnpA family.</text>
</comment>
<dbReference type="Gene3D" id="3.30.230.10">
    <property type="match status" value="1"/>
</dbReference>
<dbReference type="AlphaFoldDB" id="A0AAW9R4R2"/>
<dbReference type="GO" id="GO:0001682">
    <property type="term" value="P:tRNA 5'-leader removal"/>
    <property type="evidence" value="ECO:0007669"/>
    <property type="project" value="UniProtKB-UniRule"/>
</dbReference>
<comment type="subunit">
    <text evidence="7">Consists of a catalytic RNA component (M1 or rnpB) and a protein subunit.</text>
</comment>
<comment type="caution">
    <text evidence="10">The sequence shown here is derived from an EMBL/GenBank/DDBJ whole genome shotgun (WGS) entry which is preliminary data.</text>
</comment>
<evidence type="ECO:0000256" key="6">
    <source>
        <dbReference type="ARBA" id="ARBA00022884"/>
    </source>
</evidence>
<dbReference type="PANTHER" id="PTHR33992">
    <property type="entry name" value="RIBONUCLEASE P PROTEIN COMPONENT"/>
    <property type="match status" value="1"/>
</dbReference>
<accession>A0AAW9R4R2</accession>
<dbReference type="NCBIfam" id="TIGR00188">
    <property type="entry name" value="rnpA"/>
    <property type="match status" value="1"/>
</dbReference>
<dbReference type="Proteomes" id="UP001364472">
    <property type="component" value="Unassembled WGS sequence"/>
</dbReference>
<dbReference type="GO" id="GO:0004526">
    <property type="term" value="F:ribonuclease P activity"/>
    <property type="evidence" value="ECO:0007669"/>
    <property type="project" value="UniProtKB-UniRule"/>
</dbReference>
<protein>
    <recommendedName>
        <fullName evidence="7 8">Ribonuclease P protein component</fullName>
        <shortName evidence="7">RNase P protein</shortName>
        <shortName evidence="7">RNaseP protein</shortName>
        <ecNumber evidence="7 8">3.1.26.5</ecNumber>
    </recommendedName>
    <alternativeName>
        <fullName evidence="7">Protein C5</fullName>
    </alternativeName>
</protein>
<comment type="function">
    <text evidence="1 7">RNaseP catalyzes the removal of the 5'-leader sequence from pre-tRNA to produce the mature 5'-terminus. It can also cleave other RNA substrates such as 4.5S RNA. The protein component plays an auxiliary but essential role in vivo by binding to the 5'-leader sequence and broadening the substrate specificity of the ribozyme.</text>
</comment>
<dbReference type="InterPro" id="IPR020568">
    <property type="entry name" value="Ribosomal_Su5_D2-typ_SF"/>
</dbReference>
<dbReference type="GO" id="GO:0042781">
    <property type="term" value="F:3'-tRNA processing endoribonuclease activity"/>
    <property type="evidence" value="ECO:0007669"/>
    <property type="project" value="TreeGrafter"/>
</dbReference>
<organism evidence="10 11">
    <name type="scientific">Denitratimonas tolerans</name>
    <dbReference type="NCBI Taxonomy" id="1338420"/>
    <lineage>
        <taxon>Bacteria</taxon>
        <taxon>Pseudomonadati</taxon>
        <taxon>Pseudomonadota</taxon>
        <taxon>Gammaproteobacteria</taxon>
        <taxon>Lysobacterales</taxon>
        <taxon>Lysobacteraceae</taxon>
        <taxon>Denitratimonas</taxon>
    </lineage>
</organism>
<dbReference type="HAMAP" id="MF_00227">
    <property type="entry name" value="RNase_P"/>
    <property type="match status" value="1"/>
</dbReference>
<dbReference type="PANTHER" id="PTHR33992:SF1">
    <property type="entry name" value="RIBONUCLEASE P PROTEIN COMPONENT"/>
    <property type="match status" value="1"/>
</dbReference>
<keyword evidence="3 7" id="KW-0540">Nuclease</keyword>
<feature type="region of interest" description="Disordered" evidence="9">
    <location>
        <begin position="132"/>
        <end position="151"/>
    </location>
</feature>
<dbReference type="Pfam" id="PF00825">
    <property type="entry name" value="Ribonuclease_P"/>
    <property type="match status" value="1"/>
</dbReference>
<evidence type="ECO:0000313" key="11">
    <source>
        <dbReference type="Proteomes" id="UP001364472"/>
    </source>
</evidence>
<dbReference type="PROSITE" id="PS00648">
    <property type="entry name" value="RIBONUCLEASE_P"/>
    <property type="match status" value="1"/>
</dbReference>
<evidence type="ECO:0000256" key="8">
    <source>
        <dbReference type="NCBIfam" id="TIGR00188"/>
    </source>
</evidence>
<proteinExistence type="inferred from homology"/>
<evidence type="ECO:0000256" key="7">
    <source>
        <dbReference type="HAMAP-Rule" id="MF_00227"/>
    </source>
</evidence>
<evidence type="ECO:0000256" key="2">
    <source>
        <dbReference type="ARBA" id="ARBA00022694"/>
    </source>
</evidence>
<keyword evidence="11" id="KW-1185">Reference proteome</keyword>
<evidence type="ECO:0000256" key="5">
    <source>
        <dbReference type="ARBA" id="ARBA00022801"/>
    </source>
</evidence>
<name>A0AAW9R4R2_9GAMM</name>
<dbReference type="RefSeq" id="WP_337336045.1">
    <property type="nucleotide sequence ID" value="NZ_JBBDHC010000018.1"/>
</dbReference>
<keyword evidence="2 7" id="KW-0819">tRNA processing</keyword>
<dbReference type="InterPro" id="IPR000100">
    <property type="entry name" value="RNase_P"/>
</dbReference>